<feature type="compositionally biased region" description="Low complexity" evidence="1">
    <location>
        <begin position="187"/>
        <end position="202"/>
    </location>
</feature>
<dbReference type="InterPro" id="IPR050164">
    <property type="entry name" value="Peptidase_C19"/>
</dbReference>
<name>A0A507B3J1_9PEZI</name>
<feature type="compositionally biased region" description="Pro residues" evidence="1">
    <location>
        <begin position="626"/>
        <end position="635"/>
    </location>
</feature>
<evidence type="ECO:0000259" key="2">
    <source>
        <dbReference type="PROSITE" id="PS50206"/>
    </source>
</evidence>
<dbReference type="RefSeq" id="XP_030999386.1">
    <property type="nucleotide sequence ID" value="XM_031134823.1"/>
</dbReference>
<dbReference type="InterPro" id="IPR028889">
    <property type="entry name" value="USP"/>
</dbReference>
<dbReference type="Gene3D" id="3.40.250.10">
    <property type="entry name" value="Rhodanese-like domain"/>
    <property type="match status" value="1"/>
</dbReference>
<dbReference type="STRING" id="1093900.A0A507B3J1"/>
<gene>
    <name evidence="4" type="ORF">E0L32_012028</name>
</gene>
<accession>A0A507B3J1</accession>
<comment type="caution">
    <text evidence="4">The sequence shown here is derived from an EMBL/GenBank/DDBJ whole genome shotgun (WGS) entry which is preliminary data.</text>
</comment>
<dbReference type="SUPFAM" id="SSF54001">
    <property type="entry name" value="Cysteine proteinases"/>
    <property type="match status" value="1"/>
</dbReference>
<reference evidence="4 5" key="1">
    <citation type="submission" date="2019-06" db="EMBL/GenBank/DDBJ databases">
        <title>Draft genome sequence of the filamentous fungus Phialemoniopsis curvata isolated from diesel fuel.</title>
        <authorList>
            <person name="Varaljay V.A."/>
            <person name="Lyon W.J."/>
            <person name="Crouch A.L."/>
            <person name="Drake C.E."/>
            <person name="Hollomon J.M."/>
            <person name="Nadeau L.J."/>
            <person name="Nunn H.S."/>
            <person name="Stevenson B.S."/>
            <person name="Bojanowski C.L."/>
            <person name="Crookes-Goodson W.J."/>
        </authorList>
    </citation>
    <scope>NUCLEOTIDE SEQUENCE [LARGE SCALE GENOMIC DNA]</scope>
    <source>
        <strain evidence="4 5">D216</strain>
    </source>
</reference>
<dbReference type="CDD" id="cd02257">
    <property type="entry name" value="Peptidase_C19"/>
    <property type="match status" value="1"/>
</dbReference>
<dbReference type="GO" id="GO:0004843">
    <property type="term" value="F:cysteine-type deubiquitinase activity"/>
    <property type="evidence" value="ECO:0007669"/>
    <property type="project" value="InterPro"/>
</dbReference>
<dbReference type="Proteomes" id="UP000319257">
    <property type="component" value="Unassembled WGS sequence"/>
</dbReference>
<dbReference type="Pfam" id="PF00443">
    <property type="entry name" value="UCH"/>
    <property type="match status" value="1"/>
</dbReference>
<dbReference type="Gene3D" id="3.90.70.10">
    <property type="entry name" value="Cysteine proteinases"/>
    <property type="match status" value="1"/>
</dbReference>
<dbReference type="SUPFAM" id="SSF52821">
    <property type="entry name" value="Rhodanese/Cell cycle control phosphatase"/>
    <property type="match status" value="1"/>
</dbReference>
<feature type="region of interest" description="Disordered" evidence="1">
    <location>
        <begin position="957"/>
        <end position="1004"/>
    </location>
</feature>
<feature type="domain" description="Rhodanese" evidence="2">
    <location>
        <begin position="399"/>
        <end position="526"/>
    </location>
</feature>
<dbReference type="InterPro" id="IPR001394">
    <property type="entry name" value="Peptidase_C19_UCH"/>
</dbReference>
<dbReference type="InterPro" id="IPR038765">
    <property type="entry name" value="Papain-like_cys_pep_sf"/>
</dbReference>
<dbReference type="FunCoup" id="A0A507B3J1">
    <property type="interactions" value="125"/>
</dbReference>
<dbReference type="PANTHER" id="PTHR24006:SF937">
    <property type="entry name" value="UBIQUITIN CARBOXYL-TERMINAL HYDROLASE"/>
    <property type="match status" value="1"/>
</dbReference>
<dbReference type="InterPro" id="IPR036873">
    <property type="entry name" value="Rhodanese-like_dom_sf"/>
</dbReference>
<proteinExistence type="predicted"/>
<sequence>MSPSTTAVTNTALTDGPKGTFSNGAPGPFHKRAPSGGPKRTLLHIDDVLHVDVKMDNLSIEKVLESAEHSIKMAESLKDFGRPDMALREYVKASIITLHVIPAHKDWLRLRSDNKGKAARYNTLIGRIDAKSAEFDQVKVVIKEDNKRTGVRPSSQDQGQGVGPANFHLANGSHETAPHAAGRAAPNSNGSHSQSVDSSVQHISRDHDERPTSLPRPKPRPAIQPKPQALHGNSIRPVVSSGVEGSKAAVDLNERFAKLRSANGALGQEPRTHQARPSGPRGMPGAPSHIPMPHALPDMPKVPEAIYSPSPARGSVSSDIGHAPLTGTPRGMYSRTNSVVSISGENKTPGTHDYFNATHTGGSGHVPARKAKAVIPPGDDINAQDLVDLMQAGTRDISILLIDVRARDQYDEGHIPSQFTICVERDILQRENPSASQIAESMILAPEAEHNLFDRRHEFDMIVFYDDASERIQKSPETPAEIALSSLWNALKLYDFTQSSSPETRPLKLLKGGIEAWIDLVGPNSLQTTSSVGARQLKRSRPLGPRPGPRRNATKPIQDAEEAKRWEEAVQDPEQAGFIRTKDDFLRRFPPVSALQESMTSPVRDNESPRHSFASARQPNAYAALPSPPTRPAPAVPRQNHSDTLATEDEDRYVSIKRSTAGVGKKKKNRIGLYNPGNWCYGNSSFQALFNSGAFADELSSGQWVNNWRVPMKADEKIAHPQLMAKIISSLFHWMQEGKFEAIKAKTLMDYCYHINSKDGNGNRKGQHLIFGGTAQQDAQEFMAFLFAELHDETNRVRNRTGHPQQPDPGLSALASALTYWRSWKQYNDSIIDKYWRCLEVVTTHCTVCGHNNSNITPSDIVFTSIPPQFDGEVSLYNLLDEDNGTEQLEDYKCDKCSTRGSSERRHRFGRLPDRLCIAIKRFEMNYYSDTVMSRKKNNTVTFPLRNLDLTPYTVQATEQQQSPIHPHHQHRHHHRHHSTSSNGTAPLSLPLSPPPPPPKAGASIAADLVDDMQPFTAPFAYDCYCIIVHGGTLTSGHYRAFVRDEASDDPSAWHQFDDHKVKPVKLALNGRNEPNEALKKVFMDEYNGSSAYMLFYKRRSH</sequence>
<evidence type="ECO:0008006" key="6">
    <source>
        <dbReference type="Google" id="ProtNLM"/>
    </source>
</evidence>
<feature type="compositionally biased region" description="Pro residues" evidence="1">
    <location>
        <begin position="214"/>
        <end position="224"/>
    </location>
</feature>
<feature type="region of interest" description="Disordered" evidence="1">
    <location>
        <begin position="529"/>
        <end position="648"/>
    </location>
</feature>
<keyword evidence="5" id="KW-1185">Reference proteome</keyword>
<feature type="compositionally biased region" description="Polar residues" evidence="1">
    <location>
        <begin position="1"/>
        <end position="13"/>
    </location>
</feature>
<dbReference type="InParanoid" id="A0A507B3J1"/>
<feature type="compositionally biased region" description="Basic residues" evidence="1">
    <location>
        <begin position="966"/>
        <end position="979"/>
    </location>
</feature>
<feature type="region of interest" description="Disordered" evidence="1">
    <location>
        <begin position="146"/>
        <end position="240"/>
    </location>
</feature>
<dbReference type="PANTHER" id="PTHR24006">
    <property type="entry name" value="UBIQUITIN CARBOXYL-TERMINAL HYDROLASE"/>
    <property type="match status" value="1"/>
</dbReference>
<dbReference type="Pfam" id="PF00581">
    <property type="entry name" value="Rhodanese"/>
    <property type="match status" value="1"/>
</dbReference>
<dbReference type="PROSITE" id="PS50206">
    <property type="entry name" value="RHODANESE_3"/>
    <property type="match status" value="1"/>
</dbReference>
<protein>
    <recommendedName>
        <fullName evidence="6">Ubiquitin carboxyl-terminal hydrolase</fullName>
    </recommendedName>
</protein>
<feature type="region of interest" description="Disordered" evidence="1">
    <location>
        <begin position="261"/>
        <end position="297"/>
    </location>
</feature>
<evidence type="ECO:0000259" key="3">
    <source>
        <dbReference type="PROSITE" id="PS50235"/>
    </source>
</evidence>
<dbReference type="InterPro" id="IPR001763">
    <property type="entry name" value="Rhodanese-like_dom"/>
</dbReference>
<dbReference type="PROSITE" id="PS50235">
    <property type="entry name" value="USP_3"/>
    <property type="match status" value="1"/>
</dbReference>
<dbReference type="GO" id="GO:0016579">
    <property type="term" value="P:protein deubiquitination"/>
    <property type="evidence" value="ECO:0007669"/>
    <property type="project" value="InterPro"/>
</dbReference>
<organism evidence="4 5">
    <name type="scientific">Thyridium curvatum</name>
    <dbReference type="NCBI Taxonomy" id="1093900"/>
    <lineage>
        <taxon>Eukaryota</taxon>
        <taxon>Fungi</taxon>
        <taxon>Dikarya</taxon>
        <taxon>Ascomycota</taxon>
        <taxon>Pezizomycotina</taxon>
        <taxon>Sordariomycetes</taxon>
        <taxon>Sordariomycetidae</taxon>
        <taxon>Thyridiales</taxon>
        <taxon>Thyridiaceae</taxon>
        <taxon>Thyridium</taxon>
    </lineage>
</organism>
<dbReference type="SMART" id="SM00450">
    <property type="entry name" value="RHOD"/>
    <property type="match status" value="1"/>
</dbReference>
<evidence type="ECO:0000256" key="1">
    <source>
        <dbReference type="SAM" id="MobiDB-lite"/>
    </source>
</evidence>
<evidence type="ECO:0000313" key="5">
    <source>
        <dbReference type="Proteomes" id="UP000319257"/>
    </source>
</evidence>
<dbReference type="EMBL" id="SKBQ01000131">
    <property type="protein sequence ID" value="TPX17675.1"/>
    <property type="molecule type" value="Genomic_DNA"/>
</dbReference>
<dbReference type="AlphaFoldDB" id="A0A507B3J1"/>
<dbReference type="GO" id="GO:0005829">
    <property type="term" value="C:cytosol"/>
    <property type="evidence" value="ECO:0007669"/>
    <property type="project" value="TreeGrafter"/>
</dbReference>
<feature type="region of interest" description="Disordered" evidence="1">
    <location>
        <begin position="1"/>
        <end position="38"/>
    </location>
</feature>
<dbReference type="GeneID" id="41979475"/>
<feature type="domain" description="USP" evidence="3">
    <location>
        <begin position="671"/>
        <end position="1100"/>
    </location>
</feature>
<dbReference type="OrthoDB" id="292964at2759"/>
<evidence type="ECO:0000313" key="4">
    <source>
        <dbReference type="EMBL" id="TPX17675.1"/>
    </source>
</evidence>
<dbReference type="GO" id="GO:0005634">
    <property type="term" value="C:nucleus"/>
    <property type="evidence" value="ECO:0007669"/>
    <property type="project" value="TreeGrafter"/>
</dbReference>